<feature type="transmembrane region" description="Helical" evidence="1">
    <location>
        <begin position="36"/>
        <end position="55"/>
    </location>
</feature>
<reference evidence="2 3" key="1">
    <citation type="submission" date="2019-07" db="EMBL/GenBank/DDBJ databases">
        <title>Quadrisphaera sp. strain DD2A genome sequencing and assembly.</title>
        <authorList>
            <person name="Kim I."/>
        </authorList>
    </citation>
    <scope>NUCLEOTIDE SEQUENCE [LARGE SCALE GENOMIC DNA]</scope>
    <source>
        <strain evidence="2 3">DD2A</strain>
    </source>
</reference>
<comment type="caution">
    <text evidence="2">The sequence shown here is derived from an EMBL/GenBank/DDBJ whole genome shotgun (WGS) entry which is preliminary data.</text>
</comment>
<keyword evidence="1" id="KW-0472">Membrane</keyword>
<keyword evidence="3" id="KW-1185">Reference proteome</keyword>
<dbReference type="Proteomes" id="UP000321234">
    <property type="component" value="Unassembled WGS sequence"/>
</dbReference>
<proteinExistence type="predicted"/>
<keyword evidence="1" id="KW-0812">Transmembrane</keyword>
<dbReference type="InterPro" id="IPR008407">
    <property type="entry name" value="Brnchd-chn_aa_trnsp_AzlD"/>
</dbReference>
<keyword evidence="1" id="KW-1133">Transmembrane helix</keyword>
<evidence type="ECO:0000313" key="3">
    <source>
        <dbReference type="Proteomes" id="UP000321234"/>
    </source>
</evidence>
<dbReference type="OrthoDB" id="4484240at2"/>
<name>A0A5C8ZFF2_9ACTN</name>
<dbReference type="Pfam" id="PF05437">
    <property type="entry name" value="AzlD"/>
    <property type="match status" value="1"/>
</dbReference>
<sequence length="102" mass="10248">MGLALLAAATFALRLLGPWLAARVGGGPRAESTDALLAGLAVAVLAGLVVTQALFDGREAAGWARPLGVVVAGVLVWRKAPFLLVVLAAAATTALLRLLGLP</sequence>
<organism evidence="2 3">
    <name type="scientific">Quadrisphaera setariae</name>
    <dbReference type="NCBI Taxonomy" id="2593304"/>
    <lineage>
        <taxon>Bacteria</taxon>
        <taxon>Bacillati</taxon>
        <taxon>Actinomycetota</taxon>
        <taxon>Actinomycetes</taxon>
        <taxon>Kineosporiales</taxon>
        <taxon>Kineosporiaceae</taxon>
        <taxon>Quadrisphaera</taxon>
    </lineage>
</organism>
<feature type="transmembrane region" description="Helical" evidence="1">
    <location>
        <begin position="67"/>
        <end position="96"/>
    </location>
</feature>
<evidence type="ECO:0000256" key="1">
    <source>
        <dbReference type="SAM" id="Phobius"/>
    </source>
</evidence>
<dbReference type="EMBL" id="VKAC01000006">
    <property type="protein sequence ID" value="TXR56224.1"/>
    <property type="molecule type" value="Genomic_DNA"/>
</dbReference>
<gene>
    <name evidence="2" type="ORF">FMM08_11265</name>
</gene>
<dbReference type="AlphaFoldDB" id="A0A5C8ZFF2"/>
<accession>A0A5C8ZFF2</accession>
<protein>
    <submittedName>
        <fullName evidence="2">AzlD domain-containing protein</fullName>
    </submittedName>
</protein>
<evidence type="ECO:0000313" key="2">
    <source>
        <dbReference type="EMBL" id="TXR56224.1"/>
    </source>
</evidence>